<dbReference type="Proteomes" id="UP000018458">
    <property type="component" value="Unassembled WGS sequence"/>
</dbReference>
<keyword evidence="2" id="KW-0645">Protease</keyword>
<dbReference type="CDD" id="cd14847">
    <property type="entry name" value="DD-carboxypeptidase_like"/>
    <property type="match status" value="1"/>
</dbReference>
<keyword evidence="3" id="KW-1185">Reference proteome</keyword>
<dbReference type="Gene3D" id="3.30.1380.10">
    <property type="match status" value="1"/>
</dbReference>
<feature type="domain" description="D-alanyl-D-alanine carboxypeptidase-like core" evidence="1">
    <location>
        <begin position="26"/>
        <end position="175"/>
    </location>
</feature>
<name>E8LM13_SUCHY</name>
<reference evidence="2 3" key="1">
    <citation type="submission" date="2011-01" db="EMBL/GenBank/DDBJ databases">
        <authorList>
            <person name="Weinstock G."/>
            <person name="Sodergren E."/>
            <person name="Clifton S."/>
            <person name="Fulton L."/>
            <person name="Fulton B."/>
            <person name="Courtney L."/>
            <person name="Fronick C."/>
            <person name="Harrison M."/>
            <person name="Strong C."/>
            <person name="Farmer C."/>
            <person name="Delahaunty K."/>
            <person name="Markovic C."/>
            <person name="Hall O."/>
            <person name="Minx P."/>
            <person name="Tomlinson C."/>
            <person name="Mitreva M."/>
            <person name="Hou S."/>
            <person name="Chen J."/>
            <person name="Wollam A."/>
            <person name="Pepin K.H."/>
            <person name="Johnson M."/>
            <person name="Bhonagiri V."/>
            <person name="Zhang X."/>
            <person name="Suruliraj S."/>
            <person name="Warren W."/>
            <person name="Chinwalla A."/>
            <person name="Mardis E.R."/>
            <person name="Wilson R.K."/>
        </authorList>
    </citation>
    <scope>NUCLEOTIDE SEQUENCE [LARGE SCALE GENOMIC DNA]</scope>
    <source>
        <strain evidence="3">DSM 22608 / JCM 16073 / KCTC 15190 / YIT 12066</strain>
    </source>
</reference>
<dbReference type="eggNOG" id="COG1876">
    <property type="taxonomic scope" value="Bacteria"/>
</dbReference>
<dbReference type="InterPro" id="IPR009045">
    <property type="entry name" value="Zn_M74/Hedgehog-like"/>
</dbReference>
<gene>
    <name evidence="2" type="ORF">HMPREF9444_01786</name>
</gene>
<dbReference type="Pfam" id="PF02557">
    <property type="entry name" value="VanY"/>
    <property type="match status" value="1"/>
</dbReference>
<dbReference type="InterPro" id="IPR052179">
    <property type="entry name" value="DD-CPase-like"/>
</dbReference>
<dbReference type="GO" id="GO:0004180">
    <property type="term" value="F:carboxypeptidase activity"/>
    <property type="evidence" value="ECO:0007669"/>
    <property type="project" value="UniProtKB-KW"/>
</dbReference>
<proteinExistence type="predicted"/>
<dbReference type="PANTHER" id="PTHR34385:SF1">
    <property type="entry name" value="PEPTIDOGLYCAN L-ALANYL-D-GLUTAMATE ENDOPEPTIDASE CWLK"/>
    <property type="match status" value="1"/>
</dbReference>
<dbReference type="OrthoDB" id="9792074at2"/>
<dbReference type="SUPFAM" id="SSF55166">
    <property type="entry name" value="Hedgehog/DD-peptidase"/>
    <property type="match status" value="1"/>
</dbReference>
<protein>
    <submittedName>
        <fullName evidence="2">Serine-type D-Ala-D-Ala carboxypeptidase</fullName>
    </submittedName>
</protein>
<comment type="caution">
    <text evidence="2">The sequence shown here is derived from an EMBL/GenBank/DDBJ whole genome shotgun (WGS) entry which is preliminary data.</text>
</comment>
<dbReference type="STRING" id="762983.HMPREF9444_01786"/>
<sequence>MISSLECIGLDESRLVKLFATDFLADSDAAAALNLLVNKALNDGFSFDIASAYRSFSRQCAIFDAKWNGLRPVLDEREQPIDISNLSAAEKVAVICRFSAIPCFSRHHFGTDFDIYSKSLLPVGEKLKLTAYEYEKDSYFYPLGLWLTENLNSFGFIRPYSGKNMGYEPWHISYEEKAQKYLNAFSFDAAVAVLLKTSYPWAKPCVDFAKNNYKKMLGIIC</sequence>
<organism evidence="2 3">
    <name type="scientific">Succinatimonas hippei (strain DSM 22608 / JCM 16073 / KCTC 15190 / YIT 12066)</name>
    <dbReference type="NCBI Taxonomy" id="762983"/>
    <lineage>
        <taxon>Bacteria</taxon>
        <taxon>Pseudomonadati</taxon>
        <taxon>Pseudomonadota</taxon>
        <taxon>Gammaproteobacteria</taxon>
        <taxon>Aeromonadales</taxon>
        <taxon>Succinivibrionaceae</taxon>
        <taxon>Succinatimonas</taxon>
    </lineage>
</organism>
<keyword evidence="2" id="KW-0121">Carboxypeptidase</keyword>
<dbReference type="PANTHER" id="PTHR34385">
    <property type="entry name" value="D-ALANYL-D-ALANINE CARBOXYPEPTIDASE"/>
    <property type="match status" value="1"/>
</dbReference>
<accession>E8LM13</accession>
<keyword evidence="2" id="KW-0378">Hydrolase</keyword>
<evidence type="ECO:0000313" key="3">
    <source>
        <dbReference type="Proteomes" id="UP000018458"/>
    </source>
</evidence>
<dbReference type="EMBL" id="AEVO01000118">
    <property type="protein sequence ID" value="EFY06463.1"/>
    <property type="molecule type" value="Genomic_DNA"/>
</dbReference>
<dbReference type="GO" id="GO:0006508">
    <property type="term" value="P:proteolysis"/>
    <property type="evidence" value="ECO:0007669"/>
    <property type="project" value="InterPro"/>
</dbReference>
<evidence type="ECO:0000313" key="2">
    <source>
        <dbReference type="EMBL" id="EFY06463.1"/>
    </source>
</evidence>
<evidence type="ECO:0000259" key="1">
    <source>
        <dbReference type="Pfam" id="PF02557"/>
    </source>
</evidence>
<dbReference type="InterPro" id="IPR003709">
    <property type="entry name" value="VanY-like_core_dom"/>
</dbReference>
<dbReference type="AlphaFoldDB" id="E8LM13"/>
<dbReference type="RefSeq" id="WP_009143951.1">
    <property type="nucleotide sequence ID" value="NZ_GL831047.1"/>
</dbReference>
<dbReference type="HOGENOM" id="CLU_081855_0_0_6"/>